<dbReference type="EMBL" id="JYDL01001402">
    <property type="protein sequence ID" value="KRX11787.1"/>
    <property type="molecule type" value="Genomic_DNA"/>
</dbReference>
<evidence type="ECO:0000313" key="2">
    <source>
        <dbReference type="Proteomes" id="UP000054630"/>
    </source>
</evidence>
<comment type="caution">
    <text evidence="1">The sequence shown here is derived from an EMBL/GenBank/DDBJ whole genome shotgun (WGS) entry which is preliminary data.</text>
</comment>
<organism evidence="1 2">
    <name type="scientific">Trichinella nelsoni</name>
    <dbReference type="NCBI Taxonomy" id="6336"/>
    <lineage>
        <taxon>Eukaryota</taxon>
        <taxon>Metazoa</taxon>
        <taxon>Ecdysozoa</taxon>
        <taxon>Nematoda</taxon>
        <taxon>Enoplea</taxon>
        <taxon>Dorylaimia</taxon>
        <taxon>Trichinellida</taxon>
        <taxon>Trichinellidae</taxon>
        <taxon>Trichinella</taxon>
    </lineage>
</organism>
<dbReference type="Proteomes" id="UP000054630">
    <property type="component" value="Unassembled WGS sequence"/>
</dbReference>
<evidence type="ECO:0000313" key="1">
    <source>
        <dbReference type="EMBL" id="KRX11787.1"/>
    </source>
</evidence>
<proteinExistence type="predicted"/>
<accession>A0A0V0RBD4</accession>
<gene>
    <name evidence="1" type="ORF">T07_6316</name>
</gene>
<reference evidence="1 2" key="1">
    <citation type="submission" date="2015-01" db="EMBL/GenBank/DDBJ databases">
        <title>Evolution of Trichinella species and genotypes.</title>
        <authorList>
            <person name="Korhonen P.K."/>
            <person name="Edoardo P."/>
            <person name="Giuseppe L.R."/>
            <person name="Gasser R.B."/>
        </authorList>
    </citation>
    <scope>NUCLEOTIDE SEQUENCE [LARGE SCALE GENOMIC DNA]</scope>
    <source>
        <strain evidence="1">ISS37</strain>
    </source>
</reference>
<dbReference type="OrthoDB" id="10352011at2759"/>
<sequence>MLLVSRTLFGCSGFVALCVTPTKMVLAQNILHNNSTNTHS</sequence>
<name>A0A0V0RBD4_9BILA</name>
<dbReference type="AlphaFoldDB" id="A0A0V0RBD4"/>
<protein>
    <submittedName>
        <fullName evidence="1">Uncharacterized protein</fullName>
    </submittedName>
</protein>
<keyword evidence="2" id="KW-1185">Reference proteome</keyword>